<comment type="caution">
    <text evidence="3">The sequence shown here is derived from an EMBL/GenBank/DDBJ whole genome shotgun (WGS) entry which is preliminary data.</text>
</comment>
<feature type="compositionally biased region" description="Low complexity" evidence="1">
    <location>
        <begin position="577"/>
        <end position="587"/>
    </location>
</feature>
<dbReference type="GO" id="GO:0005634">
    <property type="term" value="C:nucleus"/>
    <property type="evidence" value="ECO:0007669"/>
    <property type="project" value="TreeGrafter"/>
</dbReference>
<dbReference type="PANTHER" id="PTHR21669">
    <property type="entry name" value="CAPZ-INTERACTING PROTEIN AND RELATED PROTEINS"/>
    <property type="match status" value="1"/>
</dbReference>
<feature type="region of interest" description="Disordered" evidence="1">
    <location>
        <begin position="54"/>
        <end position="94"/>
    </location>
</feature>
<evidence type="ECO:0000313" key="3">
    <source>
        <dbReference type="EMBL" id="KAB5548229.1"/>
    </source>
</evidence>
<feature type="compositionally biased region" description="Polar residues" evidence="1">
    <location>
        <begin position="149"/>
        <end position="158"/>
    </location>
</feature>
<feature type="region of interest" description="Disordered" evidence="1">
    <location>
        <begin position="225"/>
        <end position="248"/>
    </location>
</feature>
<feature type="compositionally biased region" description="Basic and acidic residues" evidence="1">
    <location>
        <begin position="137"/>
        <end position="148"/>
    </location>
</feature>
<dbReference type="InterPro" id="IPR014840">
    <property type="entry name" value="HRD"/>
</dbReference>
<keyword evidence="4" id="KW-1185">Reference proteome</keyword>
<feature type="compositionally biased region" description="Basic and acidic residues" evidence="1">
    <location>
        <begin position="73"/>
        <end position="83"/>
    </location>
</feature>
<evidence type="ECO:0000256" key="1">
    <source>
        <dbReference type="SAM" id="MobiDB-lite"/>
    </source>
</evidence>
<dbReference type="Proteomes" id="UP000326939">
    <property type="component" value="Chromosome 7"/>
</dbReference>
<evidence type="ECO:0000313" key="4">
    <source>
        <dbReference type="Proteomes" id="UP000326939"/>
    </source>
</evidence>
<dbReference type="GO" id="GO:0006325">
    <property type="term" value="P:chromatin organization"/>
    <property type="evidence" value="ECO:0007669"/>
    <property type="project" value="TreeGrafter"/>
</dbReference>
<dbReference type="PANTHER" id="PTHR21669:SF28">
    <property type="entry name" value="YEMANUCLEIN"/>
    <property type="match status" value="1"/>
</dbReference>
<reference evidence="4" key="1">
    <citation type="journal article" date="2019" name="Gigascience">
        <title>De novo genome assembly of the endangered Acer yangbiense, a plant species with extremely small populations endemic to Yunnan Province, China.</title>
        <authorList>
            <person name="Yang J."/>
            <person name="Wariss H.M."/>
            <person name="Tao L."/>
            <person name="Zhang R."/>
            <person name="Yun Q."/>
            <person name="Hollingsworth P."/>
            <person name="Dao Z."/>
            <person name="Luo G."/>
            <person name="Guo H."/>
            <person name="Ma Y."/>
            <person name="Sun W."/>
        </authorList>
    </citation>
    <scope>NUCLEOTIDE SEQUENCE [LARGE SCALE GENOMIC DNA]</scope>
    <source>
        <strain evidence="4">cv. br00</strain>
    </source>
</reference>
<name>A0A5N5LZI8_9ROSI</name>
<feature type="compositionally biased region" description="Basic and acidic residues" evidence="1">
    <location>
        <begin position="534"/>
        <end position="573"/>
    </location>
</feature>
<gene>
    <name evidence="3" type="ORF">DKX38_011635</name>
</gene>
<feature type="region of interest" description="Disordered" evidence="1">
    <location>
        <begin position="530"/>
        <end position="587"/>
    </location>
</feature>
<proteinExistence type="predicted"/>
<sequence>MVLQELHGVPDKVQYDSDDSFIDDTELDEYFEIDGSTTKHDGFLVNKGKLEHMNKPISSSHYQPKKRRNNIQKAKEEKDDDRVRNKHAKLGRASVDVVTRNKPLVEPFPTNSQSLAADGEYHHDGKLHSLTYPVGSSDKKPAAPDIRSENSSYSGITNRDESISCTRLNDTEKQMNGILQPVNLGRSVRDIGELSVVAYEKYQENNAPGHLGPQLPQLKRLARKTSNTSSPKFSHRNKKGRHELPDLNLPHYPVQAEKKSAIIHPKDVSSLQLKGSMLERAIRDLEKVVAESRPRNIEVQDADASSTAIKRRLPSEVKQKLAKVAKLAQSSQGKISEELINRLMSILGHLIQLRTLKKKLREMVEMGLTAKQEKADRFQLIKREVMEMIELQASKGEKAGGDFQKAIIYEEKGAMDEKYVMDNKMEDKICDLYDLFVQGMDVDKGPQIRKLYVEVQEKARLEELSKCWKEINVGGKANSVAQAKRAQEGLGTPVAITQYLSGPAKPPSPFLKGCNDDSPKQEKLEKMTFPMLKEQMKQQRREFNRELKKSSPKVDKESHMPHKQEVEQQDGLKHHLTTSSSSLGQQN</sequence>
<dbReference type="Pfam" id="PF08729">
    <property type="entry name" value="HUN"/>
    <property type="match status" value="1"/>
</dbReference>
<organism evidence="3 4">
    <name type="scientific">Salix brachista</name>
    <dbReference type="NCBI Taxonomy" id="2182728"/>
    <lineage>
        <taxon>Eukaryota</taxon>
        <taxon>Viridiplantae</taxon>
        <taxon>Streptophyta</taxon>
        <taxon>Embryophyta</taxon>
        <taxon>Tracheophyta</taxon>
        <taxon>Spermatophyta</taxon>
        <taxon>Magnoliopsida</taxon>
        <taxon>eudicotyledons</taxon>
        <taxon>Gunneridae</taxon>
        <taxon>Pentapetalae</taxon>
        <taxon>rosids</taxon>
        <taxon>fabids</taxon>
        <taxon>Malpighiales</taxon>
        <taxon>Salicaceae</taxon>
        <taxon>Saliceae</taxon>
        <taxon>Salix</taxon>
    </lineage>
</organism>
<evidence type="ECO:0000259" key="2">
    <source>
        <dbReference type="Pfam" id="PF08729"/>
    </source>
</evidence>
<dbReference type="AlphaFoldDB" id="A0A5N5LZI8"/>
<feature type="region of interest" description="Disordered" evidence="1">
    <location>
        <begin position="136"/>
        <end position="158"/>
    </location>
</feature>
<protein>
    <recommendedName>
        <fullName evidence="2">Hpc2-related domain-containing protein</fullName>
    </recommendedName>
</protein>
<dbReference type="EMBL" id="VDCV01000007">
    <property type="protein sequence ID" value="KAB5548229.1"/>
    <property type="molecule type" value="Genomic_DNA"/>
</dbReference>
<accession>A0A5N5LZI8</accession>
<feature type="domain" description="Hpc2-related" evidence="2">
    <location>
        <begin position="7"/>
        <end position="51"/>
    </location>
</feature>